<proteinExistence type="predicted"/>
<dbReference type="EMBL" id="JBBKZV010000036">
    <property type="protein sequence ID" value="MEJ8826531.1"/>
    <property type="molecule type" value="Genomic_DNA"/>
</dbReference>
<protein>
    <submittedName>
        <fullName evidence="2">Helix-hairpin-helix domain-containing protein</fullName>
    </submittedName>
</protein>
<evidence type="ECO:0000313" key="2">
    <source>
        <dbReference type="EMBL" id="MEJ8826531.1"/>
    </source>
</evidence>
<accession>A0ABU8W914</accession>
<dbReference type="RefSeq" id="WP_340367614.1">
    <property type="nucleotide sequence ID" value="NZ_JBBKZV010000036.1"/>
</dbReference>
<reference evidence="2 3" key="1">
    <citation type="submission" date="2024-03" db="EMBL/GenBank/DDBJ databases">
        <title>Novel species of the genus Variovorax.</title>
        <authorList>
            <person name="Liu Q."/>
            <person name="Xin Y.-H."/>
        </authorList>
    </citation>
    <scope>NUCLEOTIDE SEQUENCE [LARGE SCALE GENOMIC DNA]</scope>
    <source>
        <strain evidence="2 3">KACC 18501</strain>
    </source>
</reference>
<dbReference type="SUPFAM" id="SSF47802">
    <property type="entry name" value="DNA polymerase beta, N-terminal domain-like"/>
    <property type="match status" value="1"/>
</dbReference>
<comment type="caution">
    <text evidence="2">The sequence shown here is derived from an EMBL/GenBank/DDBJ whole genome shotgun (WGS) entry which is preliminary data.</text>
</comment>
<dbReference type="InterPro" id="IPR010996">
    <property type="entry name" value="HHH_MUS81"/>
</dbReference>
<evidence type="ECO:0000313" key="3">
    <source>
        <dbReference type="Proteomes" id="UP001363010"/>
    </source>
</evidence>
<keyword evidence="3" id="KW-1185">Reference proteome</keyword>
<dbReference type="Pfam" id="PF14716">
    <property type="entry name" value="HHH_8"/>
    <property type="match status" value="1"/>
</dbReference>
<dbReference type="InterPro" id="IPR027421">
    <property type="entry name" value="DNA_pol_lamdba_lyase_dom_sf"/>
</dbReference>
<feature type="non-terminal residue" evidence="2">
    <location>
        <position position="42"/>
    </location>
</feature>
<evidence type="ECO:0000259" key="1">
    <source>
        <dbReference type="Pfam" id="PF14716"/>
    </source>
</evidence>
<dbReference type="Proteomes" id="UP001363010">
    <property type="component" value="Unassembled WGS sequence"/>
</dbReference>
<name>A0ABU8W914_9BURK</name>
<dbReference type="Gene3D" id="1.10.150.110">
    <property type="entry name" value="DNA polymerase beta, N-terminal domain-like"/>
    <property type="match status" value="1"/>
</dbReference>
<sequence>MPIVNAEVARIFTEIADLLEVQGANSFRVRAYRNAAHTLGEL</sequence>
<gene>
    <name evidence="2" type="ORF">WKW80_31670</name>
</gene>
<feature type="domain" description="Crossover junction endonuclease MUS81-like HHH" evidence="1">
    <location>
        <begin position="5"/>
        <end position="41"/>
    </location>
</feature>
<organism evidence="2 3">
    <name type="scientific">Variovorax humicola</name>
    <dbReference type="NCBI Taxonomy" id="1769758"/>
    <lineage>
        <taxon>Bacteria</taxon>
        <taxon>Pseudomonadati</taxon>
        <taxon>Pseudomonadota</taxon>
        <taxon>Betaproteobacteria</taxon>
        <taxon>Burkholderiales</taxon>
        <taxon>Comamonadaceae</taxon>
        <taxon>Variovorax</taxon>
    </lineage>
</organism>